<organism evidence="2 3">
    <name type="scientific">Terrihalobacillus insolitus</name>
    <dbReference type="NCBI Taxonomy" id="2950438"/>
    <lineage>
        <taxon>Bacteria</taxon>
        <taxon>Bacillati</taxon>
        <taxon>Bacillota</taxon>
        <taxon>Bacilli</taxon>
        <taxon>Bacillales</taxon>
        <taxon>Bacillaceae</taxon>
        <taxon>Terrihalobacillus</taxon>
    </lineage>
</organism>
<accession>A0A9X3WTL3</accession>
<sequence length="222" mass="24365">MNRNFISFYCVIMLILIVFLPVGSIGAEGNTPEIDLITSPSNVVLDVRNMKPGDVTSRIITIKNGGNVDFNYMTKAEYTNGSKKLYDELLLQVTDNKGILYDGSLSGFTGLDARELFQSSEEQLTFNVEFPFESGNEFQGLATQFQLIFRVDTAPESGGGITPDGSTPTEDASGFGSVLPKTGEINPMIFYMTGLVIAVTGAVLYRERNALSLWLFNRRKGL</sequence>
<dbReference type="RefSeq" id="WP_272436422.1">
    <property type="nucleotide sequence ID" value="NZ_JAMQKB010000007.1"/>
</dbReference>
<evidence type="ECO:0000313" key="3">
    <source>
        <dbReference type="Proteomes" id="UP001145050"/>
    </source>
</evidence>
<reference evidence="2" key="1">
    <citation type="submission" date="2022-06" db="EMBL/GenBank/DDBJ databases">
        <title>Aquibacillus sp. a new bacterium isolated from soil saline samples.</title>
        <authorList>
            <person name="Galisteo C."/>
            <person name="De La Haba R."/>
            <person name="Sanchez-Porro C."/>
            <person name="Ventosa A."/>
        </authorList>
    </citation>
    <scope>NUCLEOTIDE SEQUENCE</scope>
    <source>
        <strain evidence="2">3ASR75-11</strain>
    </source>
</reference>
<dbReference type="NCBIfam" id="TIGR01167">
    <property type="entry name" value="LPXTG_anchor"/>
    <property type="match status" value="1"/>
</dbReference>
<keyword evidence="3" id="KW-1185">Reference proteome</keyword>
<protein>
    <submittedName>
        <fullName evidence="2">CalY family protein</fullName>
    </submittedName>
</protein>
<evidence type="ECO:0000313" key="2">
    <source>
        <dbReference type="EMBL" id="MDC3424618.1"/>
    </source>
</evidence>
<keyword evidence="1" id="KW-0812">Transmembrane</keyword>
<proteinExistence type="predicted"/>
<keyword evidence="1" id="KW-1133">Transmembrane helix</keyword>
<feature type="transmembrane region" description="Helical" evidence="1">
    <location>
        <begin position="188"/>
        <end position="205"/>
    </location>
</feature>
<dbReference type="AlphaFoldDB" id="A0A9X3WTL3"/>
<gene>
    <name evidence="2" type="ORF">NC797_08860</name>
</gene>
<comment type="caution">
    <text evidence="2">The sequence shown here is derived from an EMBL/GenBank/DDBJ whole genome shotgun (WGS) entry which is preliminary data.</text>
</comment>
<evidence type="ECO:0000256" key="1">
    <source>
        <dbReference type="SAM" id="Phobius"/>
    </source>
</evidence>
<keyword evidence="1" id="KW-0472">Membrane</keyword>
<name>A0A9X3WTL3_9BACI</name>
<dbReference type="Proteomes" id="UP001145050">
    <property type="component" value="Unassembled WGS sequence"/>
</dbReference>
<dbReference type="EMBL" id="JAMQKB010000007">
    <property type="protein sequence ID" value="MDC3424618.1"/>
    <property type="molecule type" value="Genomic_DNA"/>
</dbReference>